<evidence type="ECO:0000256" key="1">
    <source>
        <dbReference type="SAM" id="MobiDB-lite"/>
    </source>
</evidence>
<dbReference type="EMBL" id="MK174290">
    <property type="protein sequence ID" value="QBZ80862.1"/>
    <property type="molecule type" value="Genomic_DNA"/>
</dbReference>
<feature type="compositionally biased region" description="Pro residues" evidence="1">
    <location>
        <begin position="54"/>
        <end position="64"/>
    </location>
</feature>
<reference evidence="2" key="1">
    <citation type="journal article" date="2019" name="Front. Microbiol.">
        <title>Pandoravirus Celtis Illustrates the Microevolution Processes at Work in the Giant Pandoraviridae Genomes.</title>
        <authorList>
            <person name="Legendre M."/>
            <person name="Alempic J.M."/>
            <person name="Philippe N."/>
            <person name="Lartigue A."/>
            <person name="Jeudy S."/>
            <person name="Poirot O."/>
            <person name="Ta N.T."/>
            <person name="Nin S."/>
            <person name="Coute Y."/>
            <person name="Abergel C."/>
            <person name="Claverie J.M."/>
        </authorList>
    </citation>
    <scope>NUCLEOTIDE SEQUENCE</scope>
</reference>
<feature type="region of interest" description="Disordered" evidence="1">
    <location>
        <begin position="427"/>
        <end position="453"/>
    </location>
</feature>
<feature type="compositionally biased region" description="Low complexity" evidence="1">
    <location>
        <begin position="439"/>
        <end position="453"/>
    </location>
</feature>
<feature type="region of interest" description="Disordered" evidence="1">
    <location>
        <begin position="1"/>
        <end position="71"/>
    </location>
</feature>
<name>A0A4D6EHC3_9VIRU</name>
<proteinExistence type="predicted"/>
<evidence type="ECO:0000313" key="2">
    <source>
        <dbReference type="EMBL" id="QBZ80862.1"/>
    </source>
</evidence>
<feature type="compositionally biased region" description="Low complexity" evidence="1">
    <location>
        <begin position="1"/>
        <end position="22"/>
    </location>
</feature>
<gene>
    <name evidence="2" type="ORF">pclt_cds_263</name>
</gene>
<dbReference type="Proteomes" id="UP001237152">
    <property type="component" value="Segment"/>
</dbReference>
<evidence type="ECO:0000313" key="3">
    <source>
        <dbReference type="Proteomes" id="UP001237152"/>
    </source>
</evidence>
<sequence length="745" mass="77673">MQPNIAAAAARQRAAERGAGAPRGRGRGVPSVSTAPVVPGRTAGRLAVLLPRPAGAPAPPPQPSQQPQYREPTAAEIDAWFAAMGPAPEELEEGIETEMAMRRATPGPVTEQDMIDFFRQAGRDPNEPADVEVPYPDGQSGPQRYSICAEAIANRWSGFIGNLLRRMEDERRQTPTSVSGQFGLALTELLSQNQFYGIGYTVDPAANAVLVPTLPPSAPGQPAPAPQLLVLTPPAASGINQAAETGAGSLVDYTIQMIDSVATEGGRTEDEVAAELLGLQPPSTPEVQVARRALDDAIASTASRVAGPLVAAIAQQAQEAQMRSMMGQFPVGPPTPPTPPQPALVREVTEQEANDRVEANIEGQQARTAAAQAQIAALPTPGAIPSVSALVSGPTSPAAAGAVTPRGRAARQPSPGQIAIALQQAIVEGGEPRRRPARRGVTAPTTPQTGAPAVPARYATAPPSPFQAQAAATLAGGAPPLTPLQVLAQPVIATGEPLNTQAQGVPTPPVVQATPDGILEVVESETNDKLLRLVMDRLSRGGNTAVVRATNTLESIRDRYQRDRDPQSRHVTENAMTNVLRARGVPSLTDDVLNYITAPGERGRDEAEQLAQRLQEAIVEAEPQPAPTGRATGRVTREQVARATRETGARRTRTRQLNNASDAVTANSAGIIERITPDLADEMAVLVDDARSEGFVVSDALAQYLVDNANNLAAVAVNGVSDALKAIAITDSEPAGGQGPTPGTQ</sequence>
<feature type="region of interest" description="Disordered" evidence="1">
    <location>
        <begin position="388"/>
        <end position="414"/>
    </location>
</feature>
<protein>
    <submittedName>
        <fullName evidence="2">DNA pol3 gamma3 superfamily incomplete domain containing protein</fullName>
    </submittedName>
</protein>
<organism evidence="2 3">
    <name type="scientific">Pandoravirus celtis</name>
    <dbReference type="NCBI Taxonomy" id="2568002"/>
    <lineage>
        <taxon>Viruses</taxon>
        <taxon>Pandoravirus</taxon>
    </lineage>
</organism>
<accession>A0A4D6EHC3</accession>